<evidence type="ECO:0000313" key="2">
    <source>
        <dbReference type="EMBL" id="KEF38576.1"/>
    </source>
</evidence>
<dbReference type="AlphaFoldDB" id="A0A072NMB6"/>
<dbReference type="PATRIC" id="fig|1348973.3.peg.2138"/>
<dbReference type="Proteomes" id="UP000027936">
    <property type="component" value="Unassembled WGS sequence"/>
</dbReference>
<proteinExistence type="predicted"/>
<organism evidence="2 3">
    <name type="scientific">Schinkia azotoformans MEV2011</name>
    <dbReference type="NCBI Taxonomy" id="1348973"/>
    <lineage>
        <taxon>Bacteria</taxon>
        <taxon>Bacillati</taxon>
        <taxon>Bacillota</taxon>
        <taxon>Bacilli</taxon>
        <taxon>Bacillales</taxon>
        <taxon>Bacillaceae</taxon>
        <taxon>Calidifontibacillus/Schinkia group</taxon>
        <taxon>Schinkia</taxon>
    </lineage>
</organism>
<name>A0A072NMB6_SCHAZ</name>
<accession>A0A072NMB6</accession>
<protein>
    <submittedName>
        <fullName evidence="2">Uncharacterized protein</fullName>
    </submittedName>
</protein>
<dbReference type="OrthoDB" id="1905191at2"/>
<keyword evidence="1" id="KW-0812">Transmembrane</keyword>
<dbReference type="RefSeq" id="WP_035195591.1">
    <property type="nucleotide sequence ID" value="NZ_JJRY01000007.1"/>
</dbReference>
<reference evidence="2 3" key="1">
    <citation type="submission" date="2014-04" db="EMBL/GenBank/DDBJ databases">
        <title>Draft genome sequence of Bacillus azotoformans MEV2011, a (co-) denitrifying strain unable to grow in the presence of oxygen.</title>
        <authorList>
            <person name="Nielsen M."/>
            <person name="Schreiber L."/>
            <person name="Finster K."/>
            <person name="Schramm A."/>
        </authorList>
    </citation>
    <scope>NUCLEOTIDE SEQUENCE [LARGE SCALE GENOMIC DNA]</scope>
    <source>
        <strain evidence="2 3">MEV2011</strain>
    </source>
</reference>
<keyword evidence="1" id="KW-1133">Transmembrane helix</keyword>
<evidence type="ECO:0000256" key="1">
    <source>
        <dbReference type="SAM" id="Phobius"/>
    </source>
</evidence>
<feature type="transmembrane region" description="Helical" evidence="1">
    <location>
        <begin position="6"/>
        <end position="24"/>
    </location>
</feature>
<evidence type="ECO:0000313" key="3">
    <source>
        <dbReference type="Proteomes" id="UP000027936"/>
    </source>
</evidence>
<dbReference type="EMBL" id="JJRY01000007">
    <property type="protein sequence ID" value="KEF38576.1"/>
    <property type="molecule type" value="Genomic_DNA"/>
</dbReference>
<keyword evidence="1" id="KW-0472">Membrane</keyword>
<gene>
    <name evidence="2" type="ORF">M670_02202</name>
</gene>
<comment type="caution">
    <text evidence="2">The sequence shown here is derived from an EMBL/GenBank/DDBJ whole genome shotgun (WGS) entry which is preliminary data.</text>
</comment>
<sequence length="315" mass="36501">MKEKIFWVGIVIIVISWVGNYLYFQSKQLERPIFLDHYYETYLQDNNYLTFYYLTNKQDPSQVSYALIDGLEAYPLSNEGMWHWQPNTPTFEQEFSHQYLKSLRLQLPKYNLPIEEGSDDVWTFEEVTFAFSNGEMVTTDIGNVNVYGRLPNSDVFENRVSSSSNQHRSDDSMVAVKPVIVEAITIPFSEEISQDVLVKVNTDQEKLKELEAINQSGNPPDWFEEERDLDWEKVSGVSIDEDIFPFELKKDDWLALSMKFNPNRKNYFEFGVEINGKTAEGEPFMQKAFIIDHPCFTQQAVNEIIAEKVGGAGNE</sequence>